<dbReference type="InterPro" id="IPR033480">
    <property type="entry name" value="sCache_2"/>
</dbReference>
<proteinExistence type="predicted"/>
<keyword evidence="3 8" id="KW-0812">Transmembrane</keyword>
<keyword evidence="2" id="KW-1003">Cell membrane</keyword>
<feature type="transmembrane region" description="Helical" evidence="8">
    <location>
        <begin position="27"/>
        <end position="50"/>
    </location>
</feature>
<dbReference type="Proteomes" id="UP000260758">
    <property type="component" value="Unassembled WGS sequence"/>
</dbReference>
<feature type="domain" description="Methyl-accepting transducer" evidence="9">
    <location>
        <begin position="327"/>
        <end position="584"/>
    </location>
</feature>
<gene>
    <name evidence="10" type="ORF">DXB99_02865</name>
</gene>
<dbReference type="PANTHER" id="PTHR32089:SF112">
    <property type="entry name" value="LYSOZYME-LIKE PROTEIN-RELATED"/>
    <property type="match status" value="1"/>
</dbReference>
<organism evidence="10 11">
    <name type="scientific">Agathobacter rectalis</name>
    <dbReference type="NCBI Taxonomy" id="39491"/>
    <lineage>
        <taxon>Bacteria</taxon>
        <taxon>Bacillati</taxon>
        <taxon>Bacillota</taxon>
        <taxon>Clostridia</taxon>
        <taxon>Lachnospirales</taxon>
        <taxon>Lachnospiraceae</taxon>
        <taxon>Agathobacter</taxon>
    </lineage>
</organism>
<dbReference type="SMART" id="SM00283">
    <property type="entry name" value="MA"/>
    <property type="match status" value="1"/>
</dbReference>
<keyword evidence="6 7" id="KW-0807">Transducer</keyword>
<dbReference type="Pfam" id="PF00015">
    <property type="entry name" value="MCPsignal"/>
    <property type="match status" value="1"/>
</dbReference>
<reference evidence="10 11" key="1">
    <citation type="submission" date="2018-08" db="EMBL/GenBank/DDBJ databases">
        <title>A genome reference for cultivated species of the human gut microbiota.</title>
        <authorList>
            <person name="Zou Y."/>
            <person name="Xue W."/>
            <person name="Luo G."/>
        </authorList>
    </citation>
    <scope>NUCLEOTIDE SEQUENCE [LARGE SCALE GENOMIC DNA]</scope>
    <source>
        <strain evidence="10 11">OM07-13</strain>
    </source>
</reference>
<comment type="caution">
    <text evidence="10">The sequence shown here is derived from an EMBL/GenBank/DDBJ whole genome shotgun (WGS) entry which is preliminary data.</text>
</comment>
<dbReference type="Gene3D" id="6.10.340.10">
    <property type="match status" value="1"/>
</dbReference>
<keyword evidence="5 8" id="KW-0472">Membrane</keyword>
<dbReference type="AlphaFoldDB" id="A0A3E4YLQ9"/>
<dbReference type="Gene3D" id="1.10.287.950">
    <property type="entry name" value="Methyl-accepting chemotaxis protein"/>
    <property type="match status" value="1"/>
</dbReference>
<evidence type="ECO:0000259" key="9">
    <source>
        <dbReference type="PROSITE" id="PS50111"/>
    </source>
</evidence>
<evidence type="ECO:0000256" key="1">
    <source>
        <dbReference type="ARBA" id="ARBA00004651"/>
    </source>
</evidence>
<feature type="transmembrane region" description="Helical" evidence="8">
    <location>
        <begin position="230"/>
        <end position="251"/>
    </location>
</feature>
<accession>A0A3E4YLQ9</accession>
<dbReference type="SMART" id="SM01049">
    <property type="entry name" value="Cache_2"/>
    <property type="match status" value="1"/>
</dbReference>
<dbReference type="SUPFAM" id="SSF58104">
    <property type="entry name" value="Methyl-accepting chemotaxis protein (MCP) signaling domain"/>
    <property type="match status" value="1"/>
</dbReference>
<dbReference type="GO" id="GO:0007165">
    <property type="term" value="P:signal transduction"/>
    <property type="evidence" value="ECO:0007669"/>
    <property type="project" value="UniProtKB-KW"/>
</dbReference>
<keyword evidence="4 8" id="KW-1133">Transmembrane helix</keyword>
<dbReference type="EMBL" id="QSTP01000001">
    <property type="protein sequence ID" value="RGM75482.1"/>
    <property type="molecule type" value="Genomic_DNA"/>
</dbReference>
<dbReference type="Gene3D" id="3.30.450.20">
    <property type="entry name" value="PAS domain"/>
    <property type="match status" value="1"/>
</dbReference>
<dbReference type="InterPro" id="IPR004089">
    <property type="entry name" value="MCPsignal_dom"/>
</dbReference>
<name>A0A3E4YLQ9_9FIRM</name>
<dbReference type="Pfam" id="PF17200">
    <property type="entry name" value="sCache_2"/>
    <property type="match status" value="1"/>
</dbReference>
<dbReference type="PANTHER" id="PTHR32089">
    <property type="entry name" value="METHYL-ACCEPTING CHEMOTAXIS PROTEIN MCPB"/>
    <property type="match status" value="1"/>
</dbReference>
<protein>
    <submittedName>
        <fullName evidence="10">Methyl-accepting chemotaxis protein</fullName>
    </submittedName>
</protein>
<evidence type="ECO:0000256" key="3">
    <source>
        <dbReference type="ARBA" id="ARBA00022692"/>
    </source>
</evidence>
<evidence type="ECO:0000256" key="7">
    <source>
        <dbReference type="PROSITE-ProRule" id="PRU00284"/>
    </source>
</evidence>
<evidence type="ECO:0000313" key="10">
    <source>
        <dbReference type="EMBL" id="RGM75482.1"/>
    </source>
</evidence>
<evidence type="ECO:0000256" key="6">
    <source>
        <dbReference type="ARBA" id="ARBA00023224"/>
    </source>
</evidence>
<evidence type="ECO:0000256" key="5">
    <source>
        <dbReference type="ARBA" id="ARBA00023136"/>
    </source>
</evidence>
<evidence type="ECO:0000256" key="8">
    <source>
        <dbReference type="SAM" id="Phobius"/>
    </source>
</evidence>
<dbReference type="GO" id="GO:0005886">
    <property type="term" value="C:plasma membrane"/>
    <property type="evidence" value="ECO:0007669"/>
    <property type="project" value="UniProtKB-SubCell"/>
</dbReference>
<comment type="subcellular location">
    <subcellularLocation>
        <location evidence="1">Cell membrane</location>
        <topology evidence="1">Multi-pass membrane protein</topology>
    </subcellularLocation>
</comment>
<evidence type="ECO:0000313" key="11">
    <source>
        <dbReference type="Proteomes" id="UP000260758"/>
    </source>
</evidence>
<evidence type="ECO:0000256" key="4">
    <source>
        <dbReference type="ARBA" id="ARBA00022989"/>
    </source>
</evidence>
<evidence type="ECO:0000256" key="2">
    <source>
        <dbReference type="ARBA" id="ARBA00022475"/>
    </source>
</evidence>
<dbReference type="PROSITE" id="PS50111">
    <property type="entry name" value="CHEMOTAXIS_TRANSDUC_2"/>
    <property type="match status" value="1"/>
</dbReference>
<sequence length="613" mass="67855">MLNKNNVKEVNYCFMENKKIKSLANKLSLIIAGIVLLICVLLIGTSTWIFNNVEGTMEEILYDNTLNCYKTEIKSEVQSAISLVNYYYEESKKGITEETAKKKACEALRNLRYGNDASGYFWIDDTDYNLVMHPVLSDQEGDNRYDLTDKNGTKIIQKIMKTAESGGGYNEFYFTKSDGKTVAPKVAYSEEFKQWNWVITTGIYIDDINNIVNSSNDISRITKIFKGATIFMIIEGIILIIITMVISYILIKRICNVINIVKEKLEDVANGDLTGQIDNTKILKRNDELSVIVNNTNETINSFKNSITKAKDTACDVNKNSDNINEMTNSALDATTQIATAIEGIAGDATTQANAVNEVVNNMNLMHNNSNQINNVVTDVNSYINDLDNNSHNMKDKVQSMSNSSNEMTTNISEISNKINDTNKAIEKMSNILNAIEEIASQTNLLALNASIEAARAGEAGRGFSVVAGNIKVLAENTSNELNNIKDIINNLTSSFDECTNSINLVVTTNDNNVKEISNVIDSFNILSDGITNTKSKINEITNLTNSMADTMDNVVNQIDDVEKSAENTAAATEEVTASSEELTALMNTVNENCNKMHNISIDLVNDLNRFTV</sequence>